<keyword evidence="5 6" id="KW-0472">Membrane</keyword>
<dbReference type="GO" id="GO:0005886">
    <property type="term" value="C:plasma membrane"/>
    <property type="evidence" value="ECO:0007669"/>
    <property type="project" value="TreeGrafter"/>
</dbReference>
<evidence type="ECO:0000256" key="2">
    <source>
        <dbReference type="ARBA" id="ARBA00009694"/>
    </source>
</evidence>
<comment type="similarity">
    <text evidence="2">Belongs to the UPF0382 family.</text>
</comment>
<dbReference type="AlphaFoldDB" id="A0A7W5ZM50"/>
<proteinExistence type="inferred from homology"/>
<comment type="caution">
    <text evidence="7">The sequence shown here is derived from an EMBL/GenBank/DDBJ whole genome shotgun (WGS) entry which is preliminary data.</text>
</comment>
<dbReference type="Pfam" id="PF04241">
    <property type="entry name" value="DUF423"/>
    <property type="match status" value="1"/>
</dbReference>
<protein>
    <submittedName>
        <fullName evidence="7">Uncharacterized membrane protein YgdD (TMEM256/DUF423 family)</fullName>
    </submittedName>
</protein>
<sequence length="127" mass="13493">MNDKFFIQAGALLGAVAVALGAFGAHALKAMLETSGRADTFETAVKYQFYHAIGLVLIGILLQNCAVNAERYYHWSGYAFLVGVVIFSGSLYTICFTGIRAFGAIAPIGGTLMIIGWVLLLLAAGKK</sequence>
<feature type="transmembrane region" description="Helical" evidence="6">
    <location>
        <begin position="105"/>
        <end position="124"/>
    </location>
</feature>
<evidence type="ECO:0000256" key="1">
    <source>
        <dbReference type="ARBA" id="ARBA00004141"/>
    </source>
</evidence>
<evidence type="ECO:0000313" key="7">
    <source>
        <dbReference type="EMBL" id="MBB3839825.1"/>
    </source>
</evidence>
<dbReference type="RefSeq" id="WP_183976403.1">
    <property type="nucleotide sequence ID" value="NZ_JACIBY010000008.1"/>
</dbReference>
<organism evidence="7 8">
    <name type="scientific">Runella defluvii</name>
    <dbReference type="NCBI Taxonomy" id="370973"/>
    <lineage>
        <taxon>Bacteria</taxon>
        <taxon>Pseudomonadati</taxon>
        <taxon>Bacteroidota</taxon>
        <taxon>Cytophagia</taxon>
        <taxon>Cytophagales</taxon>
        <taxon>Spirosomataceae</taxon>
        <taxon>Runella</taxon>
    </lineage>
</organism>
<comment type="subcellular location">
    <subcellularLocation>
        <location evidence="1">Membrane</location>
        <topology evidence="1">Multi-pass membrane protein</topology>
    </subcellularLocation>
</comment>
<dbReference type="Proteomes" id="UP000541352">
    <property type="component" value="Unassembled WGS sequence"/>
</dbReference>
<gene>
    <name evidence="7" type="ORF">FHS57_003836</name>
</gene>
<name>A0A7W5ZM50_9BACT</name>
<reference evidence="7 8" key="1">
    <citation type="submission" date="2020-08" db="EMBL/GenBank/DDBJ databases">
        <title>Genomic Encyclopedia of Type Strains, Phase IV (KMG-IV): sequencing the most valuable type-strain genomes for metagenomic binning, comparative biology and taxonomic classification.</title>
        <authorList>
            <person name="Goeker M."/>
        </authorList>
    </citation>
    <scope>NUCLEOTIDE SEQUENCE [LARGE SCALE GENOMIC DNA]</scope>
    <source>
        <strain evidence="7 8">DSM 17976</strain>
    </source>
</reference>
<accession>A0A7W5ZM50</accession>
<evidence type="ECO:0000256" key="5">
    <source>
        <dbReference type="ARBA" id="ARBA00023136"/>
    </source>
</evidence>
<keyword evidence="8" id="KW-1185">Reference proteome</keyword>
<feature type="transmembrane region" description="Helical" evidence="6">
    <location>
        <begin position="48"/>
        <end position="66"/>
    </location>
</feature>
<keyword evidence="3 6" id="KW-0812">Transmembrane</keyword>
<keyword evidence="4 6" id="KW-1133">Transmembrane helix</keyword>
<dbReference type="PANTHER" id="PTHR43461">
    <property type="entry name" value="TRANSMEMBRANE PROTEIN 256"/>
    <property type="match status" value="1"/>
</dbReference>
<dbReference type="EMBL" id="JACIBY010000008">
    <property type="protein sequence ID" value="MBB3839825.1"/>
    <property type="molecule type" value="Genomic_DNA"/>
</dbReference>
<evidence type="ECO:0000313" key="8">
    <source>
        <dbReference type="Proteomes" id="UP000541352"/>
    </source>
</evidence>
<feature type="transmembrane region" description="Helical" evidence="6">
    <location>
        <begin position="78"/>
        <end position="99"/>
    </location>
</feature>
<evidence type="ECO:0000256" key="4">
    <source>
        <dbReference type="ARBA" id="ARBA00022989"/>
    </source>
</evidence>
<evidence type="ECO:0000256" key="3">
    <source>
        <dbReference type="ARBA" id="ARBA00022692"/>
    </source>
</evidence>
<dbReference type="PANTHER" id="PTHR43461:SF1">
    <property type="entry name" value="TRANSMEMBRANE PROTEIN 256"/>
    <property type="match status" value="1"/>
</dbReference>
<evidence type="ECO:0000256" key="6">
    <source>
        <dbReference type="SAM" id="Phobius"/>
    </source>
</evidence>
<dbReference type="InterPro" id="IPR006696">
    <property type="entry name" value="DUF423"/>
</dbReference>